<dbReference type="RefSeq" id="WP_138564459.1">
    <property type="nucleotide sequence ID" value="NZ_CP040602.1"/>
</dbReference>
<protein>
    <submittedName>
        <fullName evidence="1">Uncharacterized protein</fullName>
    </submittedName>
</protein>
<accession>A0A4P9K4C9</accession>
<dbReference type="AlphaFoldDB" id="A0A4P9K4C9"/>
<proteinExistence type="predicted"/>
<keyword evidence="2" id="KW-1185">Reference proteome</keyword>
<organism evidence="1 2">
    <name type="scientific">Thiomicrorhabdus sediminis</name>
    <dbReference type="NCBI Taxonomy" id="2580412"/>
    <lineage>
        <taxon>Bacteria</taxon>
        <taxon>Pseudomonadati</taxon>
        <taxon>Pseudomonadota</taxon>
        <taxon>Gammaproteobacteria</taxon>
        <taxon>Thiotrichales</taxon>
        <taxon>Piscirickettsiaceae</taxon>
        <taxon>Thiomicrorhabdus</taxon>
    </lineage>
</organism>
<gene>
    <name evidence="1" type="ORF">FE785_03580</name>
</gene>
<evidence type="ECO:0000313" key="2">
    <source>
        <dbReference type="Proteomes" id="UP000304864"/>
    </source>
</evidence>
<dbReference type="EMBL" id="CP040602">
    <property type="protein sequence ID" value="QCU89782.1"/>
    <property type="molecule type" value="Genomic_DNA"/>
</dbReference>
<name>A0A4P9K4C9_9GAMM</name>
<sequence>MDFEIKHLFLLLILGICSGQQIPNNILSFSSVTAGVWASSTEYDSNDKKVSYKKSVLPNQLARTKS</sequence>
<evidence type="ECO:0000313" key="1">
    <source>
        <dbReference type="EMBL" id="QCU89782.1"/>
    </source>
</evidence>
<dbReference type="Proteomes" id="UP000304864">
    <property type="component" value="Chromosome"/>
</dbReference>
<dbReference type="KEGG" id="thig:FE785_03580"/>
<reference evidence="1 2" key="1">
    <citation type="submission" date="2019-05" db="EMBL/GenBank/DDBJ databases">
        <title>Thiomicrorhabdus sediminis sp. nov, a novel sulfur-oxidizing bacterium isolated from coastal sediment.</title>
        <authorList>
            <person name="Liu X."/>
        </authorList>
    </citation>
    <scope>NUCLEOTIDE SEQUENCE [LARGE SCALE GENOMIC DNA]</scope>
    <source>
        <strain evidence="1 2">G1</strain>
    </source>
</reference>